<dbReference type="PANTHER" id="PTHR43210:SF5">
    <property type="entry name" value="DETHIOBIOTIN SYNTHETASE"/>
    <property type="match status" value="1"/>
</dbReference>
<name>A0A6C1EFI1_SACPS</name>
<dbReference type="GO" id="GO:0005524">
    <property type="term" value="F:ATP binding"/>
    <property type="evidence" value="ECO:0007669"/>
    <property type="project" value="InterPro"/>
</dbReference>
<dbReference type="PANTHER" id="PTHR43210">
    <property type="entry name" value="DETHIOBIOTIN SYNTHETASE"/>
    <property type="match status" value="1"/>
</dbReference>
<dbReference type="NCBIfam" id="TIGR00347">
    <property type="entry name" value="bioD"/>
    <property type="match status" value="1"/>
</dbReference>
<sequence>MNSKPQQEEEQQQQQQPIVFVTGTDTDVGKTFVSALLVHKWKAAYWKPVQTGIESDQGDSETLKNFKVAASTWQPRIFTPTYVLQKPLSPLQAMEYEPGVDIKLLDFAVPDEWDAESPLVVEGAGGVCVPITRKLEITTDLIKHLIETSSHPVYVVVVTRSGLGTLNHTLLTWNHLCDNGLRGHLFGVILNGEPNEGNVQVLEKFGVDVIAQVGQCATAQNLEMALHGLPTVESLVTQQDR</sequence>
<dbReference type="InterPro" id="IPR004472">
    <property type="entry name" value="DTB_synth_BioD"/>
</dbReference>
<dbReference type="GO" id="GO:0009102">
    <property type="term" value="P:biotin biosynthetic process"/>
    <property type="evidence" value="ECO:0007669"/>
    <property type="project" value="UniProtKB-UniPathway"/>
</dbReference>
<dbReference type="UniPathway" id="UPA00078"/>
<dbReference type="AlphaFoldDB" id="A0A6C1EFI1"/>
<keyword evidence="2" id="KW-1185">Reference proteome</keyword>
<gene>
    <name evidence="1" type="primary">BIO4_2</name>
    <name evidence="1" type="ORF">GRS66_010518</name>
</gene>
<dbReference type="OrthoDB" id="425114at2759"/>
<dbReference type="Pfam" id="PF13500">
    <property type="entry name" value="AAA_26"/>
    <property type="match status" value="1"/>
</dbReference>
<dbReference type="HAMAP" id="MF_00336">
    <property type="entry name" value="BioD"/>
    <property type="match status" value="1"/>
</dbReference>
<accession>A0A6C1EFI1</accession>
<protein>
    <submittedName>
        <fullName evidence="1">Dethiobiotin synthase</fullName>
    </submittedName>
</protein>
<dbReference type="Gene3D" id="3.40.50.300">
    <property type="entry name" value="P-loop containing nucleotide triphosphate hydrolases"/>
    <property type="match status" value="1"/>
</dbReference>
<evidence type="ECO:0000313" key="2">
    <source>
        <dbReference type="Proteomes" id="UP000501346"/>
    </source>
</evidence>
<dbReference type="InterPro" id="IPR027417">
    <property type="entry name" value="P-loop_NTPase"/>
</dbReference>
<dbReference type="GO" id="GO:0004141">
    <property type="term" value="F:dethiobiotin synthase activity"/>
    <property type="evidence" value="ECO:0007669"/>
    <property type="project" value="InterPro"/>
</dbReference>
<organism evidence="1 2">
    <name type="scientific">Saccharomyces pastorianus</name>
    <name type="common">Lager yeast</name>
    <name type="synonym">Saccharomyces cerevisiae x Saccharomyces eubayanus</name>
    <dbReference type="NCBI Taxonomy" id="27292"/>
    <lineage>
        <taxon>Eukaryota</taxon>
        <taxon>Fungi</taxon>
        <taxon>Dikarya</taxon>
        <taxon>Ascomycota</taxon>
        <taxon>Saccharomycotina</taxon>
        <taxon>Saccharomycetes</taxon>
        <taxon>Saccharomycetales</taxon>
        <taxon>Saccharomycetaceae</taxon>
        <taxon>Saccharomyces</taxon>
    </lineage>
</organism>
<evidence type="ECO:0000313" key="1">
    <source>
        <dbReference type="EMBL" id="QID87829.1"/>
    </source>
</evidence>
<dbReference type="EMBL" id="CP049011">
    <property type="protein sequence ID" value="QID87829.1"/>
    <property type="molecule type" value="Genomic_DNA"/>
</dbReference>
<dbReference type="Proteomes" id="UP000501346">
    <property type="component" value="Chromosome SeXIV"/>
</dbReference>
<proteinExistence type="inferred from homology"/>
<dbReference type="GO" id="GO:0000287">
    <property type="term" value="F:magnesium ion binding"/>
    <property type="evidence" value="ECO:0007669"/>
    <property type="project" value="InterPro"/>
</dbReference>
<dbReference type="CDD" id="cd03109">
    <property type="entry name" value="DTBS"/>
    <property type="match status" value="1"/>
</dbReference>
<reference evidence="1 2" key="1">
    <citation type="journal article" date="2019" name="BMC Genomics">
        <title>Chromosome level assembly and comparative genome analysis confirm lager-brewing yeasts originated from a single hybridization.</title>
        <authorList>
            <person name="Salazar A.N."/>
            <person name="Gorter de Vries A.R."/>
            <person name="van den Broek M."/>
            <person name="Brouwers N."/>
            <person name="de la Torre Cortes P."/>
            <person name="Kuijpers N.G.A."/>
            <person name="Daran J.G."/>
            <person name="Abeel T."/>
        </authorList>
    </citation>
    <scope>NUCLEOTIDE SEQUENCE [LARGE SCALE GENOMIC DNA]</scope>
    <source>
        <strain evidence="1 2">CBS 1483</strain>
    </source>
</reference>
<dbReference type="SUPFAM" id="SSF52540">
    <property type="entry name" value="P-loop containing nucleoside triphosphate hydrolases"/>
    <property type="match status" value="1"/>
</dbReference>